<feature type="compositionally biased region" description="Polar residues" evidence="1">
    <location>
        <begin position="327"/>
        <end position="347"/>
    </location>
</feature>
<feature type="region of interest" description="Disordered" evidence="1">
    <location>
        <begin position="556"/>
        <end position="675"/>
    </location>
</feature>
<feature type="region of interest" description="Disordered" evidence="1">
    <location>
        <begin position="424"/>
        <end position="460"/>
    </location>
</feature>
<feature type="compositionally biased region" description="Pro residues" evidence="1">
    <location>
        <begin position="836"/>
        <end position="846"/>
    </location>
</feature>
<feature type="region of interest" description="Disordered" evidence="1">
    <location>
        <begin position="321"/>
        <end position="352"/>
    </location>
</feature>
<feature type="compositionally biased region" description="Low complexity" evidence="1">
    <location>
        <begin position="808"/>
        <end position="835"/>
    </location>
</feature>
<dbReference type="Proteomes" id="UP000440578">
    <property type="component" value="Unassembled WGS sequence"/>
</dbReference>
<feature type="region of interest" description="Disordered" evidence="1">
    <location>
        <begin position="496"/>
        <end position="521"/>
    </location>
</feature>
<feature type="compositionally biased region" description="Low complexity" evidence="1">
    <location>
        <begin position="1164"/>
        <end position="1175"/>
    </location>
</feature>
<feature type="compositionally biased region" description="Basic and acidic residues" evidence="1">
    <location>
        <begin position="877"/>
        <end position="886"/>
    </location>
</feature>
<feature type="compositionally biased region" description="Low complexity" evidence="1">
    <location>
        <begin position="1054"/>
        <end position="1071"/>
    </location>
</feature>
<feature type="compositionally biased region" description="Acidic residues" evidence="1">
    <location>
        <begin position="133"/>
        <end position="152"/>
    </location>
</feature>
<dbReference type="EMBL" id="VIIS01002231">
    <property type="protein sequence ID" value="KAF0286748.1"/>
    <property type="molecule type" value="Genomic_DNA"/>
</dbReference>
<evidence type="ECO:0000313" key="3">
    <source>
        <dbReference type="Proteomes" id="UP000440578"/>
    </source>
</evidence>
<feature type="compositionally biased region" description="Low complexity" evidence="1">
    <location>
        <begin position="719"/>
        <end position="731"/>
    </location>
</feature>
<feature type="region of interest" description="Disordered" evidence="1">
    <location>
        <begin position="371"/>
        <end position="410"/>
    </location>
</feature>
<gene>
    <name evidence="2" type="ORF">FJT64_014794</name>
</gene>
<comment type="caution">
    <text evidence="2">The sequence shown here is derived from an EMBL/GenBank/DDBJ whole genome shotgun (WGS) entry which is preliminary data.</text>
</comment>
<feature type="compositionally biased region" description="Low complexity" evidence="1">
    <location>
        <begin position="980"/>
        <end position="993"/>
    </location>
</feature>
<feature type="region of interest" description="Disordered" evidence="1">
    <location>
        <begin position="808"/>
        <end position="993"/>
    </location>
</feature>
<reference evidence="2 3" key="1">
    <citation type="submission" date="2019-07" db="EMBL/GenBank/DDBJ databases">
        <title>Draft genome assembly of a fouling barnacle, Amphibalanus amphitrite (Darwin, 1854): The first reference genome for Thecostraca.</title>
        <authorList>
            <person name="Kim W."/>
        </authorList>
    </citation>
    <scope>NUCLEOTIDE SEQUENCE [LARGE SCALE GENOMIC DNA]</scope>
    <source>
        <strain evidence="2">SNU_AA5</strain>
        <tissue evidence="2">Soma without cirri and trophi</tissue>
    </source>
</reference>
<feature type="region of interest" description="Disordered" evidence="1">
    <location>
        <begin position="1009"/>
        <end position="1250"/>
    </location>
</feature>
<feature type="region of interest" description="Disordered" evidence="1">
    <location>
        <begin position="1276"/>
        <end position="1406"/>
    </location>
</feature>
<feature type="compositionally biased region" description="Basic residues" evidence="1">
    <location>
        <begin position="1395"/>
        <end position="1406"/>
    </location>
</feature>
<keyword evidence="3" id="KW-1185">Reference proteome</keyword>
<feature type="region of interest" description="Disordered" evidence="1">
    <location>
        <begin position="129"/>
        <end position="211"/>
    </location>
</feature>
<evidence type="ECO:0000313" key="2">
    <source>
        <dbReference type="EMBL" id="KAF0286748.1"/>
    </source>
</evidence>
<feature type="compositionally biased region" description="Basic and acidic residues" evidence="1">
    <location>
        <begin position="590"/>
        <end position="604"/>
    </location>
</feature>
<feature type="compositionally biased region" description="Low complexity" evidence="1">
    <location>
        <begin position="440"/>
        <end position="456"/>
    </location>
</feature>
<feature type="compositionally biased region" description="Polar residues" evidence="1">
    <location>
        <begin position="160"/>
        <end position="177"/>
    </location>
</feature>
<feature type="region of interest" description="Disordered" evidence="1">
    <location>
        <begin position="719"/>
        <end position="796"/>
    </location>
</feature>
<accession>A0A6A4V7R5</accession>
<proteinExistence type="predicted"/>
<feature type="compositionally biased region" description="Polar residues" evidence="1">
    <location>
        <begin position="565"/>
        <end position="576"/>
    </location>
</feature>
<organism evidence="2 3">
    <name type="scientific">Amphibalanus amphitrite</name>
    <name type="common">Striped barnacle</name>
    <name type="synonym">Balanus amphitrite</name>
    <dbReference type="NCBI Taxonomy" id="1232801"/>
    <lineage>
        <taxon>Eukaryota</taxon>
        <taxon>Metazoa</taxon>
        <taxon>Ecdysozoa</taxon>
        <taxon>Arthropoda</taxon>
        <taxon>Crustacea</taxon>
        <taxon>Multicrustacea</taxon>
        <taxon>Cirripedia</taxon>
        <taxon>Thoracica</taxon>
        <taxon>Thoracicalcarea</taxon>
        <taxon>Balanomorpha</taxon>
        <taxon>Balanoidea</taxon>
        <taxon>Balanidae</taxon>
        <taxon>Amphibalaninae</taxon>
        <taxon>Amphibalanus</taxon>
    </lineage>
</organism>
<name>A0A6A4V7R5_AMPAM</name>
<feature type="compositionally biased region" description="Low complexity" evidence="1">
    <location>
        <begin position="1189"/>
        <end position="1199"/>
    </location>
</feature>
<protein>
    <submittedName>
        <fullName evidence="2">Uncharacterized protein</fullName>
    </submittedName>
</protein>
<sequence>MLRGADLTDKLPSPPAGYVTTNDVTNTCCVIASEMPLIQTDYKWHTITPVRSLFPDEICREVPVCTARATRFLSQPVTSVVGNGADDVDRSPAKRYQCPWEWDNSVDVALSLEALCLERPRKRLRTIPRVTEENADEEGSIDQNGDADQEEGTDAKCTDQGENAVQDESTAQSQERNTGLEWDSGEERSTGQKCSADNEGNPIQTESVDEKRWPLQMDAKCFEAGPEKAEACAAACVIAPGDFHPGDKQLIDDTEVSSSTSQKCRQSQLNIAGKRMGLDLWIDRVNEAPDSGAEHDFAMFLSQQMANTRISDLRVFPASQPAGANGFNKSSSHTTNHLSQDSSYQSPSPHPASAQCLNGCESFLNDSPAAMCANIPEPSPPDHTDSPIGSRNPSPSPESGRADPVSPRTVSHLAEVVSAALAAQCPSREPGLRPSHAERGWSPGEPRSPGPSESGSADGRYAGSQIRYSQADTVPCSPNGRPDFLTRVFSGRTESEAASLAGADTQLSCQTAEEMDPSSRAEIEPNVSTIVPNVSTPILSIRPSSPRIEDARFSETGADEPTSVIPPSSAETQQSLLGREERALSLSAGGRDESGSDSATHRSDQSGLSGYIGRLVDGLEGSPPSRQGRDTADATGEPLLGVGGARTISGEIPYAGEQFPPTESEEPSPRSPIPPLCHEQRLQLLLASGLDTVSDRGAAAHATPTASQEVEIVAGLGPSAGSAVSASVTVSRPTGERSGPAQSTQRDPLTPPAAALEDGLGTCGLSPVLEEEEPSPSVAAVSEFNTDQSRSETDSDVLNDARLLSLTADSSSDLPAVAAASSSYPPALAAASSSDPPAPAAAPAPAAPVADFQGSAITGDQGRTSHREEAQSSDESDGVRETRTESDQSCGYVTDECAGDLFSGESESDYSCSPSDTESDRADIVPPVPADSLSRPSGGASVPRDSSAASRCVLAGSARDDESPAVAEATAPLDLSPFRPCVATDPAPAAAVQPAALCSEQPLDETKCTIPVNVNASPGTDAGHSSPGTNTDSPACGQGSPAGDPADREPPSPSLSLGSGSVASGGRSPARPAAAMPDSPGSEVGSEGLAASRSSEDLFLGGAGPPSPLAAEEGLPVCATQPFRPSLGLGPAGGDTEDAEHTNDAPYVLDTDTGRSFAGSGGQVPAAEAAVPSEAGCGPTPAASGNCGTGTDDTGSSGSHRQHQAAALTPADLRNSAAHHGRGVGSGSDGPMSPSITGPEDRSPVAADTRQQILLARAATVPPCAVSECAAAPRLGTAGSVARSAAEGAALPPGGRGGGSTACFPSRPGLVAERAPADHSAFRPAGGGSDSAPRQPAEAATPEPDGADTALGLSADGCGGGAGPAEPPEGARMPPPLPSPAARTRTIRVGLSRRALLRPLHRRPNN</sequence>
<evidence type="ECO:0000256" key="1">
    <source>
        <dbReference type="SAM" id="MobiDB-lite"/>
    </source>
</evidence>